<gene>
    <name evidence="1" type="ORF">JQN84_27850</name>
</gene>
<comment type="caution">
    <text evidence="1">The sequence shown here is derived from an EMBL/GenBank/DDBJ whole genome shotgun (WGS) entry which is preliminary data.</text>
</comment>
<dbReference type="Proteomes" id="UP000809587">
    <property type="component" value="Unassembled WGS sequence"/>
</dbReference>
<sequence>MPGSATAEQIVRWSRSAPDAAAVRFLLSAEASAVDGGPEPQLLRSTVDRHLTPVLHRVIAGAYLDAADLDALTAPDPLTEPFTVDTPTGVVPGTVAERIDVLRRAYGPFADWWRGYFAGHGDDPVPLADLWRLYLPLACWIAAEKRRRRPDGLFVMGFNGSPGSGKTVLSTALAVLLDVLLDPETEGRAVARSGDDWYLSRAEREPLRALGYDPGIPGVTNRSGPGTHDLAWLRRNLAELADSSRAGSVIRMGNFDKKADDQPTGPDRYFEVRGRVGVFLFDLWFAGAETDVDPALVPDGLRRRVAEQLRRWRPVFDRMDALWSFEWPSFAQMVSDREAQEVLVARRRGARGMSPEQIRAFMTYMIERTWDWRTTSPVPPDHAVTFHAKRAANHRIIAVQRGGRAW</sequence>
<evidence type="ECO:0000313" key="1">
    <source>
        <dbReference type="EMBL" id="MBM7086348.1"/>
    </source>
</evidence>
<dbReference type="SUPFAM" id="SSF52540">
    <property type="entry name" value="P-loop containing nucleoside triphosphate hydrolases"/>
    <property type="match status" value="1"/>
</dbReference>
<dbReference type="Gene3D" id="3.40.50.300">
    <property type="entry name" value="P-loop containing nucleotide triphosphate hydrolases"/>
    <property type="match status" value="1"/>
</dbReference>
<organism evidence="1 2">
    <name type="scientific">Micromonospora humidisoli</name>
    <dbReference type="NCBI Taxonomy" id="2807622"/>
    <lineage>
        <taxon>Bacteria</taxon>
        <taxon>Bacillati</taxon>
        <taxon>Actinomycetota</taxon>
        <taxon>Actinomycetes</taxon>
        <taxon>Micromonosporales</taxon>
        <taxon>Micromonosporaceae</taxon>
        <taxon>Micromonospora</taxon>
    </lineage>
</organism>
<keyword evidence="2" id="KW-1185">Reference proteome</keyword>
<evidence type="ECO:0008006" key="3">
    <source>
        <dbReference type="Google" id="ProtNLM"/>
    </source>
</evidence>
<evidence type="ECO:0000313" key="2">
    <source>
        <dbReference type="Proteomes" id="UP000809587"/>
    </source>
</evidence>
<name>A0ABS2JIJ4_9ACTN</name>
<accession>A0ABS2JIJ4</accession>
<proteinExistence type="predicted"/>
<dbReference type="InterPro" id="IPR027417">
    <property type="entry name" value="P-loop_NTPase"/>
</dbReference>
<dbReference type="EMBL" id="JAFEUO010000009">
    <property type="protein sequence ID" value="MBM7086348.1"/>
    <property type="molecule type" value="Genomic_DNA"/>
</dbReference>
<protein>
    <recommendedName>
        <fullName evidence="3">Kinase-like protein</fullName>
    </recommendedName>
</protein>
<dbReference type="RefSeq" id="WP_204961532.1">
    <property type="nucleotide sequence ID" value="NZ_JAFEUO010000009.1"/>
</dbReference>
<reference evidence="1 2" key="1">
    <citation type="submission" date="2021-02" db="EMBL/GenBank/DDBJ databases">
        <authorList>
            <person name="Lee D.-H."/>
        </authorList>
    </citation>
    <scope>NUCLEOTIDE SEQUENCE [LARGE SCALE GENOMIC DNA]</scope>
    <source>
        <strain evidence="1 2">MMS20-R2-29</strain>
    </source>
</reference>